<dbReference type="Proteomes" id="UP000717995">
    <property type="component" value="Unassembled WGS sequence"/>
</dbReference>
<dbReference type="SUPFAM" id="SSF51126">
    <property type="entry name" value="Pectin lyase-like"/>
    <property type="match status" value="1"/>
</dbReference>
<dbReference type="InterPro" id="IPR012332">
    <property type="entry name" value="Autotransporter_pectin_lyase_C"/>
</dbReference>
<name>A0ABS2IBD4_9GAMM</name>
<dbReference type="Gene3D" id="2.160.20.20">
    <property type="match status" value="1"/>
</dbReference>
<dbReference type="InterPro" id="IPR004899">
    <property type="entry name" value="Pertactin_central"/>
</dbReference>
<feature type="domain" description="Autotransporter" evidence="4">
    <location>
        <begin position="624"/>
        <end position="892"/>
    </location>
</feature>
<evidence type="ECO:0000256" key="1">
    <source>
        <dbReference type="ARBA" id="ARBA00022729"/>
    </source>
</evidence>
<feature type="signal peptide" evidence="3">
    <location>
        <begin position="1"/>
        <end position="28"/>
    </location>
</feature>
<dbReference type="InterPro" id="IPR005546">
    <property type="entry name" value="Autotransporte_beta"/>
</dbReference>
<dbReference type="PANTHER" id="PTHR35037:SF3">
    <property type="entry name" value="C-TERMINAL REGION OF AIDA-LIKE PROTEIN"/>
    <property type="match status" value="1"/>
</dbReference>
<proteinExistence type="predicted"/>
<dbReference type="PROSITE" id="PS51257">
    <property type="entry name" value="PROKAR_LIPOPROTEIN"/>
    <property type="match status" value="1"/>
</dbReference>
<comment type="caution">
    <text evidence="5">The sequence shown here is derived from an EMBL/GenBank/DDBJ whole genome shotgun (WGS) entry which is preliminary data.</text>
</comment>
<gene>
    <name evidence="5" type="ORF">JQX08_06095</name>
</gene>
<evidence type="ECO:0000313" key="6">
    <source>
        <dbReference type="Proteomes" id="UP000717995"/>
    </source>
</evidence>
<sequence length="892" mass="92724">MKHPFRKSPLAVAVATLFAVLACEPARAANLMVDGGQQTVSGQTFESATEGTVKITNGGRLEANDLSIHNTGSWATHYGIFVDKNSQLDGDGLRVTSTGAASIRISSGASAKLRNSEIGNGIMVLDSSSNLDLSDSKVFGGVVVSSQGVASLDKVIIENSATNGAGVSVANGSQMSVRNSSLSVSGTNGVGINAQTASAAGQNSKVIADNVQIEVDGLNDGTRGGTHGVFARAGGMVEISNSQITTRSAASNGFTATGSTAYSSTPSTITAKNVSVETTGQSSHGLAVASGAQISLQDSQVEAKGTNAHALLATGKGSSGQDNQVSLANSDLYASQASVIRADAAQLALQVTGSNMKSNTGMLLDAMNNSTVTLNSDGPTHLIGDIRADGTSRVDLSMNGDGLLSGSVSHGGAFSLSGQSAWQVTGDSDVSALDLHDGRVAFAPGTAFKTLTVDGDLSGNGQFFMNTDLAAEQGDLLKVNGQALGQHELIVADSGHEPSASGQQLMLVDTAGGDGRFSLYGEHVDAGAFRYTLEQQGDDWYLRNTAAVPVTPIAPVEPLEPQEPVAPGTPDLPLNPVTPSTPLAPKPQHLSTGANAALANVAATQTLWSAEMNALAKRLGELRMGDDDGGVWVRGIHKRYEFGEHSSRAFDQDVSGMEVGADTAIQLNGGKLFIGGMLGMAQSDTDFGEGASGKTDSKLVGTYATYLHDSGFYVDGVLKYNRFDNEIKSTSNLGERVTSNYDADGIGMDVEVGKQFKLQDGWFVEPQLELTATRTSSDAYTASNGLRVEPGDVDSLQSRVGTLLGRNLKLSSGQQLQPYAKVSYVTEHGSDSEVTVNDHRLDNALPGDRTELGAGVIVQLSAKQKVYLDIEHASGDDLEEPWAVNLGYRHLW</sequence>
<dbReference type="InterPro" id="IPR006315">
    <property type="entry name" value="OM_autotransptr_brl_dom"/>
</dbReference>
<protein>
    <submittedName>
        <fullName evidence="5">Autotransporter outer membrane beta-barrel domain-containing protein</fullName>
    </submittedName>
</protein>
<dbReference type="RefSeq" id="WP_204915398.1">
    <property type="nucleotide sequence ID" value="NZ_JAFEUP010000002.1"/>
</dbReference>
<reference evidence="5 6" key="1">
    <citation type="submission" date="2021-02" db="EMBL/GenBank/DDBJ databases">
        <authorList>
            <person name="Lee D.-H."/>
        </authorList>
    </citation>
    <scope>NUCLEOTIDE SEQUENCE [LARGE SCALE GENOMIC DNA]</scope>
    <source>
        <strain evidence="5 6">UL073</strain>
    </source>
</reference>
<dbReference type="SMART" id="SM00869">
    <property type="entry name" value="Autotransporter"/>
    <property type="match status" value="1"/>
</dbReference>
<dbReference type="InterPro" id="IPR011050">
    <property type="entry name" value="Pectin_lyase_fold/virulence"/>
</dbReference>
<keyword evidence="1 3" id="KW-0732">Signal</keyword>
<organism evidence="5 6">
    <name type="scientific">Zestomonas insulae</name>
    <dbReference type="NCBI Taxonomy" id="2809017"/>
    <lineage>
        <taxon>Bacteria</taxon>
        <taxon>Pseudomonadati</taxon>
        <taxon>Pseudomonadota</taxon>
        <taxon>Gammaproteobacteria</taxon>
        <taxon>Pseudomonadales</taxon>
        <taxon>Pseudomonadaceae</taxon>
        <taxon>Zestomonas</taxon>
    </lineage>
</organism>
<feature type="region of interest" description="Disordered" evidence="2">
    <location>
        <begin position="557"/>
        <end position="590"/>
    </location>
</feature>
<evidence type="ECO:0000259" key="4">
    <source>
        <dbReference type="PROSITE" id="PS51208"/>
    </source>
</evidence>
<dbReference type="PANTHER" id="PTHR35037">
    <property type="entry name" value="C-TERMINAL REGION OF AIDA-LIKE PROTEIN"/>
    <property type="match status" value="1"/>
</dbReference>
<accession>A0ABS2IBD4</accession>
<dbReference type="InterPro" id="IPR051551">
    <property type="entry name" value="Autotransporter_adhesion"/>
</dbReference>
<dbReference type="Gene3D" id="2.40.128.130">
    <property type="entry name" value="Autotransporter beta-domain"/>
    <property type="match status" value="1"/>
</dbReference>
<evidence type="ECO:0000256" key="2">
    <source>
        <dbReference type="SAM" id="MobiDB-lite"/>
    </source>
</evidence>
<dbReference type="PRINTS" id="PR01484">
    <property type="entry name" value="PRTACTNFAMLY"/>
</dbReference>
<dbReference type="SUPFAM" id="SSF103515">
    <property type="entry name" value="Autotransporter"/>
    <property type="match status" value="1"/>
</dbReference>
<dbReference type="InterPro" id="IPR003991">
    <property type="entry name" value="Pertactin_virulence_factor"/>
</dbReference>
<dbReference type="CDD" id="cd01343">
    <property type="entry name" value="PL1_Passenger_AT"/>
    <property type="match status" value="1"/>
</dbReference>
<evidence type="ECO:0000256" key="3">
    <source>
        <dbReference type="SAM" id="SignalP"/>
    </source>
</evidence>
<feature type="chain" id="PRO_5045603549" evidence="3">
    <location>
        <begin position="29"/>
        <end position="892"/>
    </location>
</feature>
<dbReference type="NCBIfam" id="TIGR01414">
    <property type="entry name" value="autotrans_barl"/>
    <property type="match status" value="1"/>
</dbReference>
<dbReference type="InterPro" id="IPR036709">
    <property type="entry name" value="Autotransporte_beta_dom_sf"/>
</dbReference>
<dbReference type="Pfam" id="PF03797">
    <property type="entry name" value="Autotransporter"/>
    <property type="match status" value="1"/>
</dbReference>
<evidence type="ECO:0000313" key="5">
    <source>
        <dbReference type="EMBL" id="MBM7060272.1"/>
    </source>
</evidence>
<dbReference type="Pfam" id="PF03212">
    <property type="entry name" value="Pertactin"/>
    <property type="match status" value="1"/>
</dbReference>
<dbReference type="PROSITE" id="PS51208">
    <property type="entry name" value="AUTOTRANSPORTER"/>
    <property type="match status" value="1"/>
</dbReference>
<keyword evidence="6" id="KW-1185">Reference proteome</keyword>
<dbReference type="EMBL" id="JAFEUP010000002">
    <property type="protein sequence ID" value="MBM7060272.1"/>
    <property type="molecule type" value="Genomic_DNA"/>
</dbReference>